<dbReference type="Proteomes" id="UP000682195">
    <property type="component" value="Chromosome 1"/>
</dbReference>
<gene>
    <name evidence="1" type="ORF">J5A58_06760</name>
</gene>
<dbReference type="RefSeq" id="WP_021671882.1">
    <property type="nucleotide sequence ID" value="NZ_CP072360.1"/>
</dbReference>
<evidence type="ECO:0000313" key="1">
    <source>
        <dbReference type="EMBL" id="QUB75222.1"/>
    </source>
</evidence>
<evidence type="ECO:0000313" key="2">
    <source>
        <dbReference type="Proteomes" id="UP000682195"/>
    </source>
</evidence>
<name>A0ABX7XQ38_9BACT</name>
<dbReference type="GO" id="GO:0016746">
    <property type="term" value="F:acyltransferase activity"/>
    <property type="evidence" value="ECO:0007669"/>
    <property type="project" value="UniProtKB-KW"/>
</dbReference>
<protein>
    <submittedName>
        <fullName evidence="1">1-acyl-sn-glycerol-3-phosphate acyltransferase</fullName>
    </submittedName>
</protein>
<proteinExistence type="predicted"/>
<accession>A0ABX7XQ38</accession>
<dbReference type="PANTHER" id="PTHR30068">
    <property type="entry name" value="URONATE ISOMERASE"/>
    <property type="match status" value="1"/>
</dbReference>
<sequence>METSQFDDIRPYNVEEIPAAMQRIAFSSSFPFLASYVYPDEPLETVRERIANYKTVREFQTETMRMVNQRVIENSITSFTCSGLDKLNPDEHYLFVSNHRDIMLDSSLLQYYFVTKDFDTTEITFGANLMMNQLVIDIGKCNKMFKVERPGNNVKDFYRSSKKLSDYIRYVITDKGQSVWIAQRNGRTKDGNDVTDQGIIKMFCMSCPEDKIKAIDQLHVVPIAVSYEWEPCDILKTLELYESQFSKYTKKPGEDLNSILTGLIQQKGRVHFELCEPISHAELTKFEDATNNEYHKHVAHLLDNRINTAYRLYPNNYIAYDLRYGTTKYKDCYTEEEKKAFMDNLQQLEKYDTCDIEKLKDIFLGIYSNPVINK</sequence>
<dbReference type="SUPFAM" id="SSF69593">
    <property type="entry name" value="Glycerol-3-phosphate (1)-acyltransferase"/>
    <property type="match status" value="1"/>
</dbReference>
<keyword evidence="2" id="KW-1185">Reference proteome</keyword>
<keyword evidence="1" id="KW-0012">Acyltransferase</keyword>
<dbReference type="EMBL" id="CP072361">
    <property type="protein sequence ID" value="QUB75222.1"/>
    <property type="molecule type" value="Genomic_DNA"/>
</dbReference>
<keyword evidence="1" id="KW-0808">Transferase</keyword>
<dbReference type="PANTHER" id="PTHR30068:SF3">
    <property type="entry name" value="PHOSPHOLIPID_GLYCEROL ACYLTRANSFERASE DOMAIN-CONTAINING PROTEIN"/>
    <property type="match status" value="1"/>
</dbReference>
<organism evidence="1 2">
    <name type="scientific">Prevotella melaninogenica</name>
    <dbReference type="NCBI Taxonomy" id="28132"/>
    <lineage>
        <taxon>Bacteria</taxon>
        <taxon>Pseudomonadati</taxon>
        <taxon>Bacteroidota</taxon>
        <taxon>Bacteroidia</taxon>
        <taxon>Bacteroidales</taxon>
        <taxon>Prevotellaceae</taxon>
        <taxon>Prevotella</taxon>
    </lineage>
</organism>
<reference evidence="1 2" key="1">
    <citation type="submission" date="2021-03" db="EMBL/GenBank/DDBJ databases">
        <title>Human Oral Microbial Genomes.</title>
        <authorList>
            <person name="Johnston C.D."/>
            <person name="Chen T."/>
            <person name="Dewhirst F.E."/>
        </authorList>
    </citation>
    <scope>NUCLEOTIDE SEQUENCE [LARGE SCALE GENOMIC DNA]</scope>
    <source>
        <strain evidence="1 2">F0054</strain>
    </source>
</reference>